<name>A0A5J4KUG4_9CHLR</name>
<keyword evidence="2" id="KW-1185">Reference proteome</keyword>
<protein>
    <submittedName>
        <fullName evidence="1">Uncharacterized protein</fullName>
    </submittedName>
</protein>
<accession>A0A5J4KUG4</accession>
<sequence length="50" mass="5539">MGVGRYNGMKDRICRTLLMAENANTRPTTTLQKASKYGATVPKNMFTTVT</sequence>
<dbReference type="Proteomes" id="UP000326912">
    <property type="component" value="Unassembled WGS sequence"/>
</dbReference>
<reference evidence="1 2" key="1">
    <citation type="submission" date="2019-10" db="EMBL/GenBank/DDBJ databases">
        <title>Dictyobacter vulcani sp. nov., within the class Ktedonobacteria, isolated from soil of volcanic Mt. Zao.</title>
        <authorList>
            <person name="Zheng Y."/>
            <person name="Wang C.M."/>
            <person name="Sakai Y."/>
            <person name="Abe K."/>
            <person name="Yokota A."/>
            <person name="Yabe S."/>
        </authorList>
    </citation>
    <scope>NUCLEOTIDE SEQUENCE [LARGE SCALE GENOMIC DNA]</scope>
    <source>
        <strain evidence="1 2">W12</strain>
    </source>
</reference>
<dbReference type="AlphaFoldDB" id="A0A5J4KUG4"/>
<organism evidence="1 2">
    <name type="scientific">Dictyobacter vulcani</name>
    <dbReference type="NCBI Taxonomy" id="2607529"/>
    <lineage>
        <taxon>Bacteria</taxon>
        <taxon>Bacillati</taxon>
        <taxon>Chloroflexota</taxon>
        <taxon>Ktedonobacteria</taxon>
        <taxon>Ktedonobacterales</taxon>
        <taxon>Dictyobacteraceae</taxon>
        <taxon>Dictyobacter</taxon>
    </lineage>
</organism>
<proteinExistence type="predicted"/>
<dbReference type="EMBL" id="BKZW01000002">
    <property type="protein sequence ID" value="GER90141.1"/>
    <property type="molecule type" value="Genomic_DNA"/>
</dbReference>
<evidence type="ECO:0000313" key="2">
    <source>
        <dbReference type="Proteomes" id="UP000326912"/>
    </source>
</evidence>
<comment type="caution">
    <text evidence="1">The sequence shown here is derived from an EMBL/GenBank/DDBJ whole genome shotgun (WGS) entry which is preliminary data.</text>
</comment>
<evidence type="ECO:0000313" key="1">
    <source>
        <dbReference type="EMBL" id="GER90141.1"/>
    </source>
</evidence>
<gene>
    <name evidence="1" type="ORF">KDW_43030</name>
</gene>